<evidence type="ECO:0000313" key="2">
    <source>
        <dbReference type="Proteomes" id="UP001064489"/>
    </source>
</evidence>
<sequence>MDGYDFHEDEIKSGLIAAHGLLRTWCALLSKPRHMVPSLMETGARVFVTRFLRHYINAGHLALLEEGGTIFKFEGTRKNFGLKSVLKIHNPRFYWKGYDSNPQSH</sequence>
<accession>A0AAD5JL41</accession>
<evidence type="ECO:0000313" key="1">
    <source>
        <dbReference type="EMBL" id="KAI9195532.1"/>
    </source>
</evidence>
<keyword evidence="2" id="KW-1185">Reference proteome</keyword>
<reference evidence="1" key="2">
    <citation type="submission" date="2023-02" db="EMBL/GenBank/DDBJ databases">
        <authorList>
            <person name="Swenson N.G."/>
            <person name="Wegrzyn J.L."/>
            <person name="Mcevoy S.L."/>
        </authorList>
    </citation>
    <scope>NUCLEOTIDE SEQUENCE</scope>
    <source>
        <strain evidence="1">91603</strain>
        <tissue evidence="1">Leaf</tissue>
    </source>
</reference>
<protein>
    <submittedName>
        <fullName evidence="1">Uncharacterized protein</fullName>
    </submittedName>
</protein>
<proteinExistence type="predicted"/>
<comment type="caution">
    <text evidence="1">The sequence shown here is derived from an EMBL/GenBank/DDBJ whole genome shotgun (WGS) entry which is preliminary data.</text>
</comment>
<dbReference type="Proteomes" id="UP001064489">
    <property type="component" value="Chromosome 1"/>
</dbReference>
<organism evidence="1 2">
    <name type="scientific">Acer negundo</name>
    <name type="common">Box elder</name>
    <dbReference type="NCBI Taxonomy" id="4023"/>
    <lineage>
        <taxon>Eukaryota</taxon>
        <taxon>Viridiplantae</taxon>
        <taxon>Streptophyta</taxon>
        <taxon>Embryophyta</taxon>
        <taxon>Tracheophyta</taxon>
        <taxon>Spermatophyta</taxon>
        <taxon>Magnoliopsida</taxon>
        <taxon>eudicotyledons</taxon>
        <taxon>Gunneridae</taxon>
        <taxon>Pentapetalae</taxon>
        <taxon>rosids</taxon>
        <taxon>malvids</taxon>
        <taxon>Sapindales</taxon>
        <taxon>Sapindaceae</taxon>
        <taxon>Hippocastanoideae</taxon>
        <taxon>Acereae</taxon>
        <taxon>Acer</taxon>
    </lineage>
</organism>
<dbReference type="AlphaFoldDB" id="A0AAD5JL41"/>
<reference evidence="1" key="1">
    <citation type="journal article" date="2022" name="Plant J.">
        <title>Strategies of tolerance reflected in two North American maple genomes.</title>
        <authorList>
            <person name="McEvoy S.L."/>
            <person name="Sezen U.U."/>
            <person name="Trouern-Trend A."/>
            <person name="McMahon S.M."/>
            <person name="Schaberg P.G."/>
            <person name="Yang J."/>
            <person name="Wegrzyn J.L."/>
            <person name="Swenson N.G."/>
        </authorList>
    </citation>
    <scope>NUCLEOTIDE SEQUENCE</scope>
    <source>
        <strain evidence="1">91603</strain>
    </source>
</reference>
<name>A0AAD5JL41_ACENE</name>
<gene>
    <name evidence="1" type="ORF">LWI28_015820</name>
</gene>
<dbReference type="EMBL" id="JAJSOW010000003">
    <property type="protein sequence ID" value="KAI9195532.1"/>
    <property type="molecule type" value="Genomic_DNA"/>
</dbReference>